<gene>
    <name evidence="1" type="ORF">D5R93_11670</name>
</gene>
<dbReference type="EMBL" id="CP032514">
    <property type="protein sequence ID" value="AYD90494.1"/>
    <property type="molecule type" value="Genomic_DNA"/>
</dbReference>
<dbReference type="Proteomes" id="UP000273001">
    <property type="component" value="Chromosome"/>
</dbReference>
<accession>A0ABM6Z570</accession>
<evidence type="ECO:0000313" key="2">
    <source>
        <dbReference type="Proteomes" id="UP000273001"/>
    </source>
</evidence>
<evidence type="ECO:0000313" key="1">
    <source>
        <dbReference type="EMBL" id="AYD90494.1"/>
    </source>
</evidence>
<name>A0ABM6Z570_9ACTO</name>
<dbReference type="RefSeq" id="WP_120205410.1">
    <property type="nucleotide sequence ID" value="NZ_CP032514.1"/>
</dbReference>
<proteinExistence type="predicted"/>
<keyword evidence="2" id="KW-1185">Reference proteome</keyword>
<organism evidence="1 2">
    <name type="scientific">Actinomyces lilanjuaniae</name>
    <dbReference type="NCBI Taxonomy" id="2321394"/>
    <lineage>
        <taxon>Bacteria</taxon>
        <taxon>Bacillati</taxon>
        <taxon>Actinomycetota</taxon>
        <taxon>Actinomycetes</taxon>
        <taxon>Actinomycetales</taxon>
        <taxon>Actinomycetaceae</taxon>
        <taxon>Actinomyces</taxon>
    </lineage>
</organism>
<sequence>MAVSESDEDRKEDLEALKETVESKNVYLGFVESVGGPSTSPGDYRARKINADDTWSGPLADDKADAVREGVQGLAEVFTGLADDIQAAIDGLS</sequence>
<reference evidence="1 2" key="1">
    <citation type="submission" date="2018-09" db="EMBL/GenBank/DDBJ databases">
        <authorList>
            <person name="Li J."/>
        </authorList>
    </citation>
    <scope>NUCLEOTIDE SEQUENCE [LARGE SCALE GENOMIC DNA]</scope>
    <source>
        <strain evidence="1 2">2129</strain>
    </source>
</reference>
<protein>
    <submittedName>
        <fullName evidence="1">Uncharacterized protein</fullName>
    </submittedName>
</protein>